<feature type="transmembrane region" description="Helical" evidence="7">
    <location>
        <begin position="470"/>
        <end position="490"/>
    </location>
</feature>
<dbReference type="GO" id="GO:0022857">
    <property type="term" value="F:transmembrane transporter activity"/>
    <property type="evidence" value="ECO:0007669"/>
    <property type="project" value="TreeGrafter"/>
</dbReference>
<feature type="transmembrane region" description="Helical" evidence="7">
    <location>
        <begin position="918"/>
        <end position="938"/>
    </location>
</feature>
<feature type="transmembrane region" description="Helical" evidence="7">
    <location>
        <begin position="883"/>
        <end position="906"/>
    </location>
</feature>
<feature type="transmembrane region" description="Helical" evidence="7">
    <location>
        <begin position="799"/>
        <end position="832"/>
    </location>
</feature>
<evidence type="ECO:0000256" key="6">
    <source>
        <dbReference type="SAM" id="MobiDB-lite"/>
    </source>
</evidence>
<gene>
    <name evidence="8" type="ORF">XAT740_LOCUS283</name>
</gene>
<feature type="transmembrane region" description="Helical" evidence="7">
    <location>
        <begin position="20"/>
        <end position="39"/>
    </location>
</feature>
<evidence type="ECO:0008006" key="10">
    <source>
        <dbReference type="Google" id="ProtNLM"/>
    </source>
</evidence>
<keyword evidence="5" id="KW-0325">Glycoprotein</keyword>
<comment type="caution">
    <text evidence="8">The sequence shown here is derived from an EMBL/GenBank/DDBJ whole genome shotgun (WGS) entry which is preliminary data.</text>
</comment>
<protein>
    <recommendedName>
        <fullName evidence="10">SSD domain-containing protein</fullName>
    </recommendedName>
</protein>
<evidence type="ECO:0000256" key="3">
    <source>
        <dbReference type="ARBA" id="ARBA00022989"/>
    </source>
</evidence>
<feature type="transmembrane region" description="Helical" evidence="7">
    <location>
        <begin position="299"/>
        <end position="322"/>
    </location>
</feature>
<keyword evidence="9" id="KW-1185">Reference proteome</keyword>
<evidence type="ECO:0000313" key="8">
    <source>
        <dbReference type="EMBL" id="CAF0748428.1"/>
    </source>
</evidence>
<dbReference type="InterPro" id="IPR052081">
    <property type="entry name" value="Dispatched_Hh_regulator"/>
</dbReference>
<keyword evidence="2 7" id="KW-0812">Transmembrane</keyword>
<feature type="transmembrane region" description="Helical" evidence="7">
    <location>
        <begin position="375"/>
        <end position="394"/>
    </location>
</feature>
<dbReference type="GO" id="GO:0007224">
    <property type="term" value="P:smoothened signaling pathway"/>
    <property type="evidence" value="ECO:0007669"/>
    <property type="project" value="TreeGrafter"/>
</dbReference>
<evidence type="ECO:0000256" key="2">
    <source>
        <dbReference type="ARBA" id="ARBA00022692"/>
    </source>
</evidence>
<evidence type="ECO:0000256" key="5">
    <source>
        <dbReference type="ARBA" id="ARBA00023180"/>
    </source>
</evidence>
<dbReference type="PANTHER" id="PTHR45951:SF3">
    <property type="entry name" value="PROTEIN DISPATCHED"/>
    <property type="match status" value="1"/>
</dbReference>
<dbReference type="AlphaFoldDB" id="A0A813P760"/>
<evidence type="ECO:0000256" key="4">
    <source>
        <dbReference type="ARBA" id="ARBA00023136"/>
    </source>
</evidence>
<keyword evidence="3 7" id="KW-1133">Transmembrane helix</keyword>
<comment type="subcellular location">
    <subcellularLocation>
        <location evidence="1">Membrane</location>
        <topology evidence="1">Multi-pass membrane protein</topology>
    </subcellularLocation>
</comment>
<dbReference type="SUPFAM" id="SSF82866">
    <property type="entry name" value="Multidrug efflux transporter AcrB transmembrane domain"/>
    <property type="match status" value="1"/>
</dbReference>
<dbReference type="GO" id="GO:0016020">
    <property type="term" value="C:membrane"/>
    <property type="evidence" value="ECO:0007669"/>
    <property type="project" value="UniProtKB-SubCell"/>
</dbReference>
<feature type="transmembrane region" description="Helical" evidence="7">
    <location>
        <begin position="844"/>
        <end position="863"/>
    </location>
</feature>
<dbReference type="Proteomes" id="UP000663828">
    <property type="component" value="Unassembled WGS sequence"/>
</dbReference>
<feature type="transmembrane region" description="Helical" evidence="7">
    <location>
        <begin position="406"/>
        <end position="431"/>
    </location>
</feature>
<feature type="compositionally biased region" description="Polar residues" evidence="6">
    <location>
        <begin position="1153"/>
        <end position="1168"/>
    </location>
</feature>
<evidence type="ECO:0000256" key="7">
    <source>
        <dbReference type="SAM" id="Phobius"/>
    </source>
</evidence>
<sequence length="1231" mass="142966">MVCSNHFKARYARFLIKYHLFLFAWAFIMTGMLIGFLIYQRDQIHFRHLLKGFQAHGTKSSDEYRKLIALIRETQTAHLYPVSPTSKTSHQVPYSSFNPHINPCSKRFYLPTCPIFHYNELIFDFENVSTNLFSDVNTFEKVCQLEWTLRSRYADCLQSTNETCCQQVGPVSLLLGDTFSDSTQCENLTQTQLEDFQSQWLLCNSTFCSNHRLHHYLQYVSASSVLKIYLHIEHSNRLLHFYDYFQTSNQALPLVHVNFNQHNEQILFKHLLHRYLPFLYITIILYILCLLSFVKNLFFVFIIIVHIFQTLVFTFVIYIYIFHFPMTVLNYTSITLYLFIILIDSFLWYACWFVNNHRRDDCTINRIIENLLTQIFYYCVPKNLTAIIILIITYTNQIIALQCFSIFAVLLIIISLFISFSLYPVSFIFILRYKSSIPTIEQFLHRVLTTTKLNCFIDRTVSFLIIRLKAFWLTSLSLIACVAFVIVFQWPKLQFNVCRITFDTLPCHFTSNKILPTMKSLDIDITYYIGSRWEVPNESMIPNRDIPILDYNTENKLTLASGTFHTFENALETNLTQLIEFCSQLSVDRKIQYYEYKSNERRLSYRHYHRHINTNESSPDTTNLFKRVTHFPLTINHVHCFGDLSSSPLNYPSSSSSSTKLSSVISQHANSSLNCSSICSQNQTRSAYECIICLNSLYYNSNSHDDLFLIKNGLRFISDSQNARYLLQTINYKWDILTDVNNYVEWKILNEILKTNEIGKFFTKIFPHMNFWWSSEIFSTYTIMEQLEQEKYVLTGIKFTIILLFLVLFTGVLGIFVTLTTLFNFLTSIAIFTLMKYKLTVEHMSYFTIGLIICSQYSILYSISYKLAPTFFFQRENRTIYSLKQLCTTLFHLTFSICFISAPCLFSSLQYFSKSAMIYTISSMISVIYSTFFLQSLLCYLGPSGHTCFFIPCRLKFSRHLTLQIHNGKDLSLRKSSTNSRRHQRMSTSSYFASSYFSQIFTGSTYFESEYGGINDALTIGSRRRESSRSHQLSHLIKRNSILTGELIELYTPRASLAPYGHHLHHHRYSRQSSVPRGVPTTGPARPLYVSPSVSPYSQLSIHSQANSRQRSPSPHTCRTSRSPSPHSLAQHSATASPTRSLRLCYSAPRLHATQQRPLTSTSKQTDAVTEETPILTPQLRKKTVMIIHRQDAISSTEDYEQLSAANKRDILKSTTVESSGGVWLKRSNSS</sequence>
<feature type="transmembrane region" description="Helical" evidence="7">
    <location>
        <begin position="334"/>
        <end position="354"/>
    </location>
</feature>
<dbReference type="PANTHER" id="PTHR45951">
    <property type="entry name" value="PROTEIN DISPATCHED-RELATED"/>
    <property type="match status" value="1"/>
</dbReference>
<feature type="compositionally biased region" description="Low complexity" evidence="6">
    <location>
        <begin position="1088"/>
        <end position="1101"/>
    </location>
</feature>
<reference evidence="8" key="1">
    <citation type="submission" date="2021-02" db="EMBL/GenBank/DDBJ databases">
        <authorList>
            <person name="Nowell W R."/>
        </authorList>
    </citation>
    <scope>NUCLEOTIDE SEQUENCE</scope>
</reference>
<feature type="compositionally biased region" description="Polar residues" evidence="6">
    <location>
        <begin position="1102"/>
        <end position="1140"/>
    </location>
</feature>
<evidence type="ECO:0000256" key="1">
    <source>
        <dbReference type="ARBA" id="ARBA00004141"/>
    </source>
</evidence>
<organism evidence="8 9">
    <name type="scientific">Adineta ricciae</name>
    <name type="common">Rotifer</name>
    <dbReference type="NCBI Taxonomy" id="249248"/>
    <lineage>
        <taxon>Eukaryota</taxon>
        <taxon>Metazoa</taxon>
        <taxon>Spiralia</taxon>
        <taxon>Gnathifera</taxon>
        <taxon>Rotifera</taxon>
        <taxon>Eurotatoria</taxon>
        <taxon>Bdelloidea</taxon>
        <taxon>Adinetida</taxon>
        <taxon>Adinetidae</taxon>
        <taxon>Adineta</taxon>
    </lineage>
</organism>
<feature type="region of interest" description="Disordered" evidence="6">
    <location>
        <begin position="1068"/>
        <end position="1172"/>
    </location>
</feature>
<feature type="transmembrane region" description="Helical" evidence="7">
    <location>
        <begin position="275"/>
        <end position="294"/>
    </location>
</feature>
<proteinExistence type="predicted"/>
<dbReference type="EMBL" id="CAJNOR010000008">
    <property type="protein sequence ID" value="CAF0748428.1"/>
    <property type="molecule type" value="Genomic_DNA"/>
</dbReference>
<evidence type="ECO:0000313" key="9">
    <source>
        <dbReference type="Proteomes" id="UP000663828"/>
    </source>
</evidence>
<accession>A0A813P760</accession>
<keyword evidence="4 7" id="KW-0472">Membrane</keyword>
<name>A0A813P760_ADIRI</name>